<dbReference type="SUPFAM" id="SSF56935">
    <property type="entry name" value="Porins"/>
    <property type="match status" value="1"/>
</dbReference>
<keyword evidence="16" id="KW-1185">Reference proteome</keyword>
<reference evidence="15" key="1">
    <citation type="submission" date="2011-01" db="EMBL/GenBank/DDBJ databases">
        <authorList>
            <person name="Muzny D."/>
            <person name="Qin X."/>
            <person name="Buhay C."/>
            <person name="Dugan-Rocha S."/>
            <person name="Ding Y."/>
            <person name="Chen G."/>
            <person name="Hawes A."/>
            <person name="Holder M."/>
            <person name="Jhangiani S."/>
            <person name="Johnson A."/>
            <person name="Khan Z."/>
            <person name="Li Z."/>
            <person name="Liu W."/>
            <person name="Liu X."/>
            <person name="Perez L."/>
            <person name="Shen H."/>
            <person name="Wang Q."/>
            <person name="Watt J."/>
            <person name="Xi L."/>
            <person name="Xin Y."/>
            <person name="Zhou J."/>
            <person name="Deng J."/>
            <person name="Jiang H."/>
            <person name="Liu Y."/>
            <person name="Qu J."/>
            <person name="Song X.-Z."/>
            <person name="Zhang L."/>
            <person name="Villasana D."/>
            <person name="Johnson A."/>
            <person name="Liu J."/>
            <person name="Liyanage D."/>
            <person name="Lorensuhewa L."/>
            <person name="Robinson T."/>
            <person name="Song A."/>
            <person name="Song B.-B."/>
            <person name="Dinh H."/>
            <person name="Thornton R."/>
            <person name="Coyle M."/>
            <person name="Francisco L."/>
            <person name="Jackson L."/>
            <person name="Javaid M."/>
            <person name="Korchina V."/>
            <person name="Kovar C."/>
            <person name="Mata R."/>
            <person name="Mathew T."/>
            <person name="Ngo R."/>
            <person name="Nguyen L."/>
            <person name="Nguyen N."/>
            <person name="Okwuonu G."/>
            <person name="Ongeri F."/>
            <person name="Pham C."/>
            <person name="Simmons D."/>
            <person name="Wilczek-Boney K."/>
            <person name="Hale W."/>
            <person name="Jakkamsetti A."/>
            <person name="Pham P."/>
            <person name="Ruth R."/>
            <person name="San Lucas F."/>
            <person name="Warren J."/>
            <person name="Zhang J."/>
            <person name="Zhao Z."/>
            <person name="Zhou C."/>
            <person name="Zhu D."/>
            <person name="Lee S."/>
            <person name="Bess C."/>
            <person name="Blankenburg K."/>
            <person name="Forbes L."/>
            <person name="Fu Q."/>
            <person name="Gubbala S."/>
            <person name="Hirani K."/>
            <person name="Jayaseelan J.C."/>
            <person name="Lara F."/>
            <person name="Munidasa M."/>
            <person name="Palculict T."/>
            <person name="Patil S."/>
            <person name="Pu L.-L."/>
            <person name="Saada N."/>
            <person name="Tang L."/>
            <person name="Weissenberger G."/>
            <person name="Zhu Y."/>
            <person name="Hemphill L."/>
            <person name="Shang Y."/>
            <person name="Youmans B."/>
            <person name="Ayvaz T."/>
            <person name="Ross M."/>
            <person name="Santibanez J."/>
            <person name="Aqrawi P."/>
            <person name="Gross S."/>
            <person name="Joshi V."/>
            <person name="Fowler G."/>
            <person name="Nazareth L."/>
            <person name="Reid J."/>
            <person name="Worley K."/>
            <person name="Petrosino J."/>
            <person name="Highlander S."/>
            <person name="Gibbs R."/>
        </authorList>
    </citation>
    <scope>NUCLEOTIDE SEQUENCE [LARGE SCALE GENOMIC DNA]</scope>
    <source>
        <strain evidence="15">ATCC 33269</strain>
    </source>
</reference>
<protein>
    <submittedName>
        <fullName evidence="15">TonB-dependent receptor plug domain protein</fullName>
    </submittedName>
</protein>
<dbReference type="Proteomes" id="UP000005580">
    <property type="component" value="Unassembled WGS sequence"/>
</dbReference>
<dbReference type="HOGENOM" id="CLU_008287_15_2_10"/>
<dbReference type="GO" id="GO:0009279">
    <property type="term" value="C:cell outer membrane"/>
    <property type="evidence" value="ECO:0007669"/>
    <property type="project" value="UniProtKB-SubCell"/>
</dbReference>
<evidence type="ECO:0000256" key="6">
    <source>
        <dbReference type="ARBA" id="ARBA00023004"/>
    </source>
</evidence>
<comment type="similarity">
    <text evidence="11 12">Belongs to the TonB-dependent receptor family.</text>
</comment>
<keyword evidence="3 11" id="KW-1134">Transmembrane beta strand</keyword>
<dbReference type="RefSeq" id="WP_004368487.1">
    <property type="nucleotide sequence ID" value="NZ_GL833118.1"/>
</dbReference>
<dbReference type="Pfam" id="PF00593">
    <property type="entry name" value="TonB_dep_Rec_b-barrel"/>
    <property type="match status" value="1"/>
</dbReference>
<keyword evidence="10 11" id="KW-0998">Cell outer membrane</keyword>
<evidence type="ECO:0000256" key="10">
    <source>
        <dbReference type="ARBA" id="ARBA00023237"/>
    </source>
</evidence>
<keyword evidence="6" id="KW-0408">Iron</keyword>
<dbReference type="GO" id="GO:0006826">
    <property type="term" value="P:iron ion transport"/>
    <property type="evidence" value="ECO:0007669"/>
    <property type="project" value="UniProtKB-KW"/>
</dbReference>
<keyword evidence="9 11" id="KW-0472">Membrane</keyword>
<evidence type="ECO:0000259" key="13">
    <source>
        <dbReference type="Pfam" id="PF00593"/>
    </source>
</evidence>
<sequence length="686" mass="77690">MLCTILLLASCALDGGAGTADTAAIRTMGLDEVTVVEFKQNRRNLAPSSVSTADARFLNNQEITSLKELTAVMPNFFIPDYGSRQNTPVYIRGIGAKTKGPAVGFYVDGVPHFENSAFDIDMFDVESVAVLRGPQGTLYGRNAIGGIINVHTLSPLYHQGTRLKAGYGSRNDVVAQFSHYMKFSDRLGFSAAGGYHHNDGFFRNLFTGNKADDMNDGFGRLNFVWAPSAQWTLRLNSMLDYSEQGGYPYGAYSRTTGTTSPVNYNRYSSYRRLISTSGFNARYEGQSFGFNSRTSYQFIKDHQAIDQDFTPKDLYFVINELRQNMVSQEFTFKSNHTRRYQWIFGIFGMLQNVNNTLETQYIAKDQAFPTHYRIPVYAFALYHQSSYNIWRGLSITAGLRFDYEYANHRYLRRSYQLSTNGNWMDVKSNESSLHFRQLTPKFGLQYLTEVRNLYYISVTRGYKAGGFNQSFRTDDERTYSPEYNWNYEVGAKLNLLRGTLTAETALFYIDWRHQQVNQTVPGIGNVLHNAGHSSSKGFELSLMARPLSGLELHLSYGYTYSKFIEYRKSATVDYSGNRLPMVPRNTLALNVAYTWRPARGIVDKWVLGTGLTGVGKIYWAEDNAVAQDFYTLLNAKISATSGNFTWEVWGKNLTDTKYNTYSFKASADYAQLGRPAHFGTSVVVNF</sequence>
<dbReference type="InterPro" id="IPR012910">
    <property type="entry name" value="Plug_dom"/>
</dbReference>
<dbReference type="InterPro" id="IPR036942">
    <property type="entry name" value="Beta-barrel_TonB_sf"/>
</dbReference>
<keyword evidence="2 11" id="KW-0813">Transport</keyword>
<evidence type="ECO:0000256" key="1">
    <source>
        <dbReference type="ARBA" id="ARBA00004571"/>
    </source>
</evidence>
<dbReference type="PANTHER" id="PTHR32552">
    <property type="entry name" value="FERRICHROME IRON RECEPTOR-RELATED"/>
    <property type="match status" value="1"/>
</dbReference>
<dbReference type="InterPro" id="IPR039426">
    <property type="entry name" value="TonB-dep_rcpt-like"/>
</dbReference>
<dbReference type="STRING" id="28134.SAMN05444288_1661"/>
<gene>
    <name evidence="15" type="ORF">HMPREF0663_11211</name>
</gene>
<dbReference type="Pfam" id="PF07715">
    <property type="entry name" value="Plug"/>
    <property type="match status" value="1"/>
</dbReference>
<evidence type="ECO:0000256" key="9">
    <source>
        <dbReference type="ARBA" id="ARBA00023136"/>
    </source>
</evidence>
<evidence type="ECO:0000256" key="4">
    <source>
        <dbReference type="ARBA" id="ARBA00022496"/>
    </source>
</evidence>
<evidence type="ECO:0000256" key="11">
    <source>
        <dbReference type="PROSITE-ProRule" id="PRU01360"/>
    </source>
</evidence>
<dbReference type="InterPro" id="IPR000531">
    <property type="entry name" value="Beta-barrel_TonB"/>
</dbReference>
<keyword evidence="4" id="KW-0410">Iron transport</keyword>
<evidence type="ECO:0000259" key="14">
    <source>
        <dbReference type="Pfam" id="PF07715"/>
    </source>
</evidence>
<proteinExistence type="inferred from homology"/>
<evidence type="ECO:0000313" key="16">
    <source>
        <dbReference type="Proteomes" id="UP000005580"/>
    </source>
</evidence>
<organism evidence="15 16">
    <name type="scientific">Hoylesella oralis ATCC 33269</name>
    <dbReference type="NCBI Taxonomy" id="873533"/>
    <lineage>
        <taxon>Bacteria</taxon>
        <taxon>Pseudomonadati</taxon>
        <taxon>Bacteroidota</taxon>
        <taxon>Bacteroidia</taxon>
        <taxon>Bacteroidales</taxon>
        <taxon>Prevotellaceae</taxon>
        <taxon>Hoylesella</taxon>
    </lineage>
</organism>
<evidence type="ECO:0000313" key="15">
    <source>
        <dbReference type="EMBL" id="EFZ37153.1"/>
    </source>
</evidence>
<keyword evidence="15" id="KW-0675">Receptor</keyword>
<keyword evidence="7" id="KW-0406">Ion transport</keyword>
<keyword evidence="8 12" id="KW-0798">TonB box</keyword>
<comment type="subcellular location">
    <subcellularLocation>
        <location evidence="1 11">Cell outer membrane</location>
        <topology evidence="1 11">Multi-pass membrane protein</topology>
    </subcellularLocation>
</comment>
<evidence type="ECO:0000256" key="5">
    <source>
        <dbReference type="ARBA" id="ARBA00022692"/>
    </source>
</evidence>
<evidence type="ECO:0000256" key="2">
    <source>
        <dbReference type="ARBA" id="ARBA00022448"/>
    </source>
</evidence>
<evidence type="ECO:0000256" key="7">
    <source>
        <dbReference type="ARBA" id="ARBA00023065"/>
    </source>
</evidence>
<keyword evidence="5 11" id="KW-0812">Transmembrane</keyword>
<evidence type="ECO:0000256" key="3">
    <source>
        <dbReference type="ARBA" id="ARBA00022452"/>
    </source>
</evidence>
<evidence type="ECO:0000256" key="12">
    <source>
        <dbReference type="RuleBase" id="RU003357"/>
    </source>
</evidence>
<feature type="domain" description="TonB-dependent receptor plug" evidence="14">
    <location>
        <begin position="46"/>
        <end position="147"/>
    </location>
</feature>
<accession>E7RPW0</accession>
<evidence type="ECO:0000256" key="8">
    <source>
        <dbReference type="ARBA" id="ARBA00023077"/>
    </source>
</evidence>
<feature type="domain" description="TonB-dependent receptor-like beta-barrel" evidence="13">
    <location>
        <begin position="248"/>
        <end position="653"/>
    </location>
</feature>
<dbReference type="eggNOG" id="COG4772">
    <property type="taxonomic scope" value="Bacteria"/>
</dbReference>
<dbReference type="PANTHER" id="PTHR32552:SF81">
    <property type="entry name" value="TONB-DEPENDENT OUTER MEMBRANE RECEPTOR"/>
    <property type="match status" value="1"/>
</dbReference>
<dbReference type="PROSITE" id="PS52016">
    <property type="entry name" value="TONB_DEPENDENT_REC_3"/>
    <property type="match status" value="1"/>
</dbReference>
<dbReference type="Gene3D" id="2.40.170.20">
    <property type="entry name" value="TonB-dependent receptor, beta-barrel domain"/>
    <property type="match status" value="1"/>
</dbReference>
<name>E7RPW0_9BACT</name>
<dbReference type="EMBL" id="AEPE02000004">
    <property type="protein sequence ID" value="EFZ37153.1"/>
    <property type="molecule type" value="Genomic_DNA"/>
</dbReference>
<comment type="caution">
    <text evidence="15">The sequence shown here is derived from an EMBL/GenBank/DDBJ whole genome shotgun (WGS) entry which is preliminary data.</text>
</comment>
<dbReference type="AlphaFoldDB" id="E7RPW0"/>